<dbReference type="GO" id="GO:0004114">
    <property type="term" value="F:3',5'-cyclic-nucleotide phosphodiesterase activity"/>
    <property type="evidence" value="ECO:0007669"/>
    <property type="project" value="InterPro"/>
</dbReference>
<dbReference type="SUPFAM" id="SSF109604">
    <property type="entry name" value="HD-domain/PDEase-like"/>
    <property type="match status" value="1"/>
</dbReference>
<feature type="active site" description="Proton donor" evidence="3">
    <location>
        <position position="66"/>
    </location>
</feature>
<dbReference type="InterPro" id="IPR003607">
    <property type="entry name" value="HD/PDEase_dom"/>
</dbReference>
<evidence type="ECO:0000313" key="7">
    <source>
        <dbReference type="Proteomes" id="UP000054937"/>
    </source>
</evidence>
<accession>A0A0V0R2A9</accession>
<gene>
    <name evidence="6" type="ORF">PPERSA_03517</name>
</gene>
<dbReference type="EMBL" id="LDAU01000060">
    <property type="protein sequence ID" value="KRX08646.1"/>
    <property type="molecule type" value="Genomic_DNA"/>
</dbReference>
<keyword evidence="1 4" id="KW-0479">Metal-binding</keyword>
<feature type="binding site" evidence="4">
    <location>
        <position position="70"/>
    </location>
    <ligand>
        <name>Zn(2+)</name>
        <dbReference type="ChEBI" id="CHEBI:29105"/>
        <label>1</label>
    </ligand>
</feature>
<feature type="binding site" evidence="4">
    <location>
        <position position="106"/>
    </location>
    <ligand>
        <name>Zn(2+)</name>
        <dbReference type="ChEBI" id="CHEBI:29105"/>
        <label>1</label>
    </ligand>
</feature>
<evidence type="ECO:0000313" key="6">
    <source>
        <dbReference type="EMBL" id="KRX08646.1"/>
    </source>
</evidence>
<feature type="binding site" evidence="4">
    <location>
        <position position="107"/>
    </location>
    <ligand>
        <name>Zn(2+)</name>
        <dbReference type="ChEBI" id="CHEBI:29105"/>
        <label>2</label>
    </ligand>
</feature>
<dbReference type="OrthoDB" id="74705at2759"/>
<feature type="domain" description="PDEase" evidence="5">
    <location>
        <begin position="45"/>
        <end position="314"/>
    </location>
</feature>
<dbReference type="InterPro" id="IPR002073">
    <property type="entry name" value="PDEase_catalytic_dom"/>
</dbReference>
<evidence type="ECO:0000256" key="2">
    <source>
        <dbReference type="ARBA" id="ARBA00022801"/>
    </source>
</evidence>
<sequence>MHLNFKSEKIIKKKKKQLNGFYYTNRNQNFKAEMIESDKQLKQFQKFVTFLNVLEQKYNKNYNTFHNFTHGVSVMQCCYSIALSQKAQKYLSDFNVFGLSLSGLCHDVSHPAHTNIFAIKSMSKLALRYHDESPLEQHHAAVTFKIIKRIGLLDNINKQQFDILRKDVIQNILHTDNSNHQKLLQAFQNAISNGFEEPQCLEYNKQLLQGMIIHAADFTGGAKDIETSMEWSIRCNQEFKNQYDLEGQIGIEQTVFMKDLHKIDVLAKGEKGFFKMLVLPLWIQLNDFLEGFLNQNVQNLLNVIQTWDKISQEPQKYKIEFDKLNQLQERIKGNIIQQNGNNNNIVQEFEEQDKQQYQNHLEKINKIDSFQQQYQKNLVQNNNAFQE</sequence>
<dbReference type="CDD" id="cd00077">
    <property type="entry name" value="HDc"/>
    <property type="match status" value="1"/>
</dbReference>
<reference evidence="6 7" key="1">
    <citation type="journal article" date="2015" name="Sci. Rep.">
        <title>Genome of the facultative scuticociliatosis pathogen Pseudocohnilembus persalinus provides insight into its virulence through horizontal gene transfer.</title>
        <authorList>
            <person name="Xiong J."/>
            <person name="Wang G."/>
            <person name="Cheng J."/>
            <person name="Tian M."/>
            <person name="Pan X."/>
            <person name="Warren A."/>
            <person name="Jiang C."/>
            <person name="Yuan D."/>
            <person name="Miao W."/>
        </authorList>
    </citation>
    <scope>NUCLEOTIDE SEQUENCE [LARGE SCALE GENOMIC DNA]</scope>
    <source>
        <strain evidence="6">36N120E</strain>
    </source>
</reference>
<dbReference type="AlphaFoldDB" id="A0A0V0R2A9"/>
<evidence type="ECO:0000256" key="4">
    <source>
        <dbReference type="PIRSR" id="PIRSR623088-3"/>
    </source>
</evidence>
<dbReference type="Proteomes" id="UP000054937">
    <property type="component" value="Unassembled WGS sequence"/>
</dbReference>
<name>A0A0V0R2A9_PSEPJ</name>
<dbReference type="Pfam" id="PF00233">
    <property type="entry name" value="PDEase_I"/>
    <property type="match status" value="1"/>
</dbReference>
<dbReference type="PROSITE" id="PS51845">
    <property type="entry name" value="PDEASE_I_2"/>
    <property type="match status" value="1"/>
</dbReference>
<comment type="caution">
    <text evidence="6">The sequence shown here is derived from an EMBL/GenBank/DDBJ whole genome shotgun (WGS) entry which is preliminary data.</text>
</comment>
<dbReference type="GO" id="GO:0046872">
    <property type="term" value="F:metal ion binding"/>
    <property type="evidence" value="ECO:0007669"/>
    <property type="project" value="UniProtKB-KW"/>
</dbReference>
<dbReference type="Gene3D" id="1.10.1300.10">
    <property type="entry name" value="3'5'-cyclic nucleotide phosphodiesterase, catalytic domain"/>
    <property type="match status" value="1"/>
</dbReference>
<dbReference type="InParanoid" id="A0A0V0R2A9"/>
<proteinExistence type="predicted"/>
<dbReference type="SMART" id="SM00471">
    <property type="entry name" value="HDc"/>
    <property type="match status" value="1"/>
</dbReference>
<dbReference type="InterPro" id="IPR023088">
    <property type="entry name" value="PDEase"/>
</dbReference>
<protein>
    <recommendedName>
        <fullName evidence="5">PDEase domain-containing protein</fullName>
    </recommendedName>
</protein>
<keyword evidence="7" id="KW-1185">Reference proteome</keyword>
<evidence type="ECO:0000259" key="5">
    <source>
        <dbReference type="PROSITE" id="PS51845"/>
    </source>
</evidence>
<evidence type="ECO:0000256" key="3">
    <source>
        <dbReference type="PIRSR" id="PIRSR623088-1"/>
    </source>
</evidence>
<feature type="binding site" evidence="4">
    <location>
        <position position="217"/>
    </location>
    <ligand>
        <name>Zn(2+)</name>
        <dbReference type="ChEBI" id="CHEBI:29105"/>
        <label>1</label>
    </ligand>
</feature>
<feature type="binding site" evidence="4">
    <location>
        <position position="107"/>
    </location>
    <ligand>
        <name>Zn(2+)</name>
        <dbReference type="ChEBI" id="CHEBI:29105"/>
        <label>1</label>
    </ligand>
</feature>
<evidence type="ECO:0000256" key="1">
    <source>
        <dbReference type="ARBA" id="ARBA00022723"/>
    </source>
</evidence>
<dbReference type="InterPro" id="IPR023174">
    <property type="entry name" value="PDEase_CS"/>
</dbReference>
<dbReference type="GO" id="GO:0007165">
    <property type="term" value="P:signal transduction"/>
    <property type="evidence" value="ECO:0007669"/>
    <property type="project" value="InterPro"/>
</dbReference>
<dbReference type="PANTHER" id="PTHR11347">
    <property type="entry name" value="CYCLIC NUCLEOTIDE PHOSPHODIESTERASE"/>
    <property type="match status" value="1"/>
</dbReference>
<dbReference type="OMA" id="EHFDEYN"/>
<keyword evidence="2" id="KW-0378">Hydrolase</keyword>
<dbReference type="PROSITE" id="PS00126">
    <property type="entry name" value="PDEASE_I_1"/>
    <property type="match status" value="1"/>
</dbReference>
<dbReference type="InterPro" id="IPR036971">
    <property type="entry name" value="PDEase_catalytic_dom_sf"/>
</dbReference>
<dbReference type="PRINTS" id="PR00387">
    <property type="entry name" value="PDIESTERASE1"/>
</dbReference>
<organism evidence="6 7">
    <name type="scientific">Pseudocohnilembus persalinus</name>
    <name type="common">Ciliate</name>
    <dbReference type="NCBI Taxonomy" id="266149"/>
    <lineage>
        <taxon>Eukaryota</taxon>
        <taxon>Sar</taxon>
        <taxon>Alveolata</taxon>
        <taxon>Ciliophora</taxon>
        <taxon>Intramacronucleata</taxon>
        <taxon>Oligohymenophorea</taxon>
        <taxon>Scuticociliatia</taxon>
        <taxon>Philasterida</taxon>
        <taxon>Pseudocohnilembidae</taxon>
        <taxon>Pseudocohnilembus</taxon>
    </lineage>
</organism>